<dbReference type="InterPro" id="IPR025164">
    <property type="entry name" value="Toastrack_DUF4097"/>
</dbReference>
<evidence type="ECO:0000313" key="3">
    <source>
        <dbReference type="EMBL" id="MFC3880367.1"/>
    </source>
</evidence>
<protein>
    <submittedName>
        <fullName evidence="3">DUF4097 family beta strand repeat-containing protein</fullName>
    </submittedName>
</protein>
<dbReference type="EMBL" id="JBHRZS010000007">
    <property type="protein sequence ID" value="MFC3880367.1"/>
    <property type="molecule type" value="Genomic_DNA"/>
</dbReference>
<dbReference type="RefSeq" id="WP_377905708.1">
    <property type="nucleotide sequence ID" value="NZ_JBHRZS010000007.1"/>
</dbReference>
<evidence type="ECO:0000313" key="4">
    <source>
        <dbReference type="Proteomes" id="UP001595805"/>
    </source>
</evidence>
<gene>
    <name evidence="3" type="ORF">ACFOSV_09285</name>
</gene>
<evidence type="ECO:0000259" key="2">
    <source>
        <dbReference type="Pfam" id="PF13349"/>
    </source>
</evidence>
<reference evidence="4" key="1">
    <citation type="journal article" date="2019" name="Int. J. Syst. Evol. Microbiol.">
        <title>The Global Catalogue of Microorganisms (GCM) 10K type strain sequencing project: providing services to taxonomists for standard genome sequencing and annotation.</title>
        <authorList>
            <consortium name="The Broad Institute Genomics Platform"/>
            <consortium name="The Broad Institute Genome Sequencing Center for Infectious Disease"/>
            <person name="Wu L."/>
            <person name="Ma J."/>
        </authorList>
    </citation>
    <scope>NUCLEOTIDE SEQUENCE [LARGE SCALE GENOMIC DNA]</scope>
    <source>
        <strain evidence="4">CCUG 60523</strain>
    </source>
</reference>
<feature type="chain" id="PRO_5045101863" evidence="1">
    <location>
        <begin position="24"/>
        <end position="308"/>
    </location>
</feature>
<organism evidence="3 4">
    <name type="scientific">Algoriphagus namhaensis</name>
    <dbReference type="NCBI Taxonomy" id="915353"/>
    <lineage>
        <taxon>Bacteria</taxon>
        <taxon>Pseudomonadati</taxon>
        <taxon>Bacteroidota</taxon>
        <taxon>Cytophagia</taxon>
        <taxon>Cytophagales</taxon>
        <taxon>Cyclobacteriaceae</taxon>
        <taxon>Algoriphagus</taxon>
    </lineage>
</organism>
<comment type="caution">
    <text evidence="3">The sequence shown here is derived from an EMBL/GenBank/DDBJ whole genome shotgun (WGS) entry which is preliminary data.</text>
</comment>
<evidence type="ECO:0000256" key="1">
    <source>
        <dbReference type="SAM" id="SignalP"/>
    </source>
</evidence>
<dbReference type="Pfam" id="PF13349">
    <property type="entry name" value="DUF4097"/>
    <property type="match status" value="1"/>
</dbReference>
<dbReference type="Proteomes" id="UP001595805">
    <property type="component" value="Unassembled WGS sequence"/>
</dbReference>
<sequence>MKTYLKPILATAIFILLASASFAQNVLVDVTKNYSNISVIEVEGGWLAVKYEGGSGPDVSVDAFLKSNDDDQDIVFVTVGDVLKIKFERKRNNYSWNNSNEGYIHITGPSDMKVDIKNSSGSIYVAKLRSEETNISVSSGKVKAQDIDGNLMIKATSGNLQVDGVSGDVIAGLTSGNADLVDIKGNADFKATSGSLDAKNIGGKLNVQFTSGNAKLENIGELGRLKFTSGNIRAENAGLGSETSFSGTSGSFRVQTPSNLKNFNYDLKASSGSVKVGSTSGGKTLKIDNNAESWIEGSISSGRISIEN</sequence>
<feature type="domain" description="DUF4097" evidence="2">
    <location>
        <begin position="49"/>
        <end position="216"/>
    </location>
</feature>
<name>A0ABV8AQU6_9BACT</name>
<keyword evidence="1" id="KW-0732">Signal</keyword>
<keyword evidence="4" id="KW-1185">Reference proteome</keyword>
<feature type="signal peptide" evidence="1">
    <location>
        <begin position="1"/>
        <end position="23"/>
    </location>
</feature>
<proteinExistence type="predicted"/>
<accession>A0ABV8AQU6</accession>